<dbReference type="EMBL" id="DSOK01000298">
    <property type="protein sequence ID" value="HEN15903.1"/>
    <property type="molecule type" value="Genomic_DNA"/>
</dbReference>
<name>A0A7C2K1F5_9PLAN</name>
<keyword evidence="2" id="KW-0732">Signal</keyword>
<accession>A0A7C2K1F5</accession>
<organism evidence="3">
    <name type="scientific">Schlesneria paludicola</name>
    <dbReference type="NCBI Taxonomy" id="360056"/>
    <lineage>
        <taxon>Bacteria</taxon>
        <taxon>Pseudomonadati</taxon>
        <taxon>Planctomycetota</taxon>
        <taxon>Planctomycetia</taxon>
        <taxon>Planctomycetales</taxon>
        <taxon>Planctomycetaceae</taxon>
        <taxon>Schlesneria</taxon>
    </lineage>
</organism>
<feature type="compositionally biased region" description="Basic and acidic residues" evidence="1">
    <location>
        <begin position="151"/>
        <end position="162"/>
    </location>
</feature>
<evidence type="ECO:0000256" key="2">
    <source>
        <dbReference type="SAM" id="SignalP"/>
    </source>
</evidence>
<proteinExistence type="predicted"/>
<reference evidence="3" key="1">
    <citation type="journal article" date="2020" name="mSystems">
        <title>Genome- and Community-Level Interaction Insights into Carbon Utilization and Element Cycling Functions of Hydrothermarchaeota in Hydrothermal Sediment.</title>
        <authorList>
            <person name="Zhou Z."/>
            <person name="Liu Y."/>
            <person name="Xu W."/>
            <person name="Pan J."/>
            <person name="Luo Z.H."/>
            <person name="Li M."/>
        </authorList>
    </citation>
    <scope>NUCLEOTIDE SEQUENCE [LARGE SCALE GENOMIC DNA]</scope>
    <source>
        <strain evidence="3">SpSt-339</strain>
    </source>
</reference>
<feature type="compositionally biased region" description="Low complexity" evidence="1">
    <location>
        <begin position="197"/>
        <end position="209"/>
    </location>
</feature>
<evidence type="ECO:0008006" key="4">
    <source>
        <dbReference type="Google" id="ProtNLM"/>
    </source>
</evidence>
<evidence type="ECO:0000256" key="1">
    <source>
        <dbReference type="SAM" id="MobiDB-lite"/>
    </source>
</evidence>
<feature type="signal peptide" evidence="2">
    <location>
        <begin position="1"/>
        <end position="26"/>
    </location>
</feature>
<evidence type="ECO:0000313" key="3">
    <source>
        <dbReference type="EMBL" id="HEN15903.1"/>
    </source>
</evidence>
<feature type="region of interest" description="Disordered" evidence="1">
    <location>
        <begin position="118"/>
        <end position="300"/>
    </location>
</feature>
<dbReference type="AlphaFoldDB" id="A0A7C2K1F5"/>
<feature type="chain" id="PRO_5027869453" description="TIGR03000 domain-containing protein" evidence="2">
    <location>
        <begin position="27"/>
        <end position="300"/>
    </location>
</feature>
<feature type="compositionally biased region" description="Gly residues" evidence="1">
    <location>
        <begin position="177"/>
        <end position="187"/>
    </location>
</feature>
<protein>
    <recommendedName>
        <fullName evidence="4">TIGR03000 domain-containing protein</fullName>
    </recommendedName>
</protein>
<feature type="compositionally biased region" description="Basic and acidic residues" evidence="1">
    <location>
        <begin position="216"/>
        <end position="233"/>
    </location>
</feature>
<gene>
    <name evidence="3" type="ORF">ENQ76_10610</name>
</gene>
<sequence>MFSLLRVSSVLTAVTLTLSLPSAADAQWFGWGWNWGWEPAYYEPATPWVSYYPGRFSGSTSYYAPGGGYGDPCCGCAPCGCNPCCDPCGCSPCGSACGPGGCPGGACGYEAPAGNAPIPDRNSDTPPPRPDTSTPARDRDMDDAPPFERPTTPEEPRGRGFDSIDTDTPFPERTRGSQGGASSGTGSSGNPVRDNSTAPAGGTARPRAPFGTDGSDPLRDPANDGSFDVKKPNLDGASETVIPQRSPAATPAIDETGPNLDAKSTSAPVAPRSRLARLDRTNSGRATEAWSAVEARVVRK</sequence>
<comment type="caution">
    <text evidence="3">The sequence shown here is derived from an EMBL/GenBank/DDBJ whole genome shotgun (WGS) entry which is preliminary data.</text>
</comment>